<gene>
    <name evidence="1" type="ordered locus">Desde_1980</name>
</gene>
<evidence type="ECO:0000313" key="1">
    <source>
        <dbReference type="EMBL" id="AFM00367.1"/>
    </source>
</evidence>
<dbReference type="EMBL" id="CP003348">
    <property type="protein sequence ID" value="AFM00367.1"/>
    <property type="molecule type" value="Genomic_DNA"/>
</dbReference>
<reference evidence="2" key="1">
    <citation type="submission" date="2012-06" db="EMBL/GenBank/DDBJ databases">
        <title>Complete sequence of Desulfitobacterium dehalogenans ATCC 51507.</title>
        <authorList>
            <person name="Lucas S."/>
            <person name="Han J."/>
            <person name="Lapidus A."/>
            <person name="Cheng J.-F."/>
            <person name="Goodwin L."/>
            <person name="Pitluck S."/>
            <person name="Peters L."/>
            <person name="Ovchinnikova G."/>
            <person name="Teshima H."/>
            <person name="Detter J.C."/>
            <person name="Han C."/>
            <person name="Tapia R."/>
            <person name="Land M."/>
            <person name="Hauser L."/>
            <person name="Kyrpides N."/>
            <person name="Ivanova N."/>
            <person name="Pagani I."/>
            <person name="Kruse T."/>
            <person name="de Vos W.M."/>
            <person name="Smidt H."/>
            <person name="Woyke T."/>
        </authorList>
    </citation>
    <scope>NUCLEOTIDE SEQUENCE [LARGE SCALE GENOMIC DNA]</scope>
    <source>
        <strain evidence="2">ATCC 51507 / DSM 9161 / JW/IU-DC1</strain>
    </source>
</reference>
<keyword evidence="2" id="KW-1185">Reference proteome</keyword>
<dbReference type="Proteomes" id="UP000006053">
    <property type="component" value="Chromosome"/>
</dbReference>
<dbReference type="AlphaFoldDB" id="I4A8T2"/>
<proteinExistence type="predicted"/>
<evidence type="ECO:0000313" key="2">
    <source>
        <dbReference type="Proteomes" id="UP000006053"/>
    </source>
</evidence>
<dbReference type="HOGENOM" id="CLU_2914916_0_0_9"/>
<sequence>MQCWPRCEAYLAPFFSKKLFNKRTSMLMNGMEVSLFNLGRQRILGLDYFELLFNLVDSFLK</sequence>
<accession>I4A8T2</accession>
<dbReference type="KEGG" id="ddh:Desde_1980"/>
<protein>
    <submittedName>
        <fullName evidence="1">Uncharacterized protein</fullName>
    </submittedName>
</protein>
<organism evidence="1 2">
    <name type="scientific">Desulfitobacterium dehalogenans (strain ATCC 51507 / DSM 9161 / JW/IU-DC1)</name>
    <dbReference type="NCBI Taxonomy" id="756499"/>
    <lineage>
        <taxon>Bacteria</taxon>
        <taxon>Bacillati</taxon>
        <taxon>Bacillota</taxon>
        <taxon>Clostridia</taxon>
        <taxon>Eubacteriales</taxon>
        <taxon>Desulfitobacteriaceae</taxon>
        <taxon>Desulfitobacterium</taxon>
    </lineage>
</organism>
<reference evidence="1 2" key="2">
    <citation type="journal article" date="2015" name="J. Bacteriol.">
        <title>Genomic, proteomic, and biochemical analysis of the organohalide respiratory pathway in Desulfitobacterium dehalogenans.</title>
        <authorList>
            <person name="Kruse T."/>
            <person name="van de Pas B.A."/>
            <person name="Atteia A."/>
            <person name="Krab K."/>
            <person name="Hagen W.R."/>
            <person name="Goodwin L."/>
            <person name="Chain P."/>
            <person name="Boeren S."/>
            <person name="Maphosa F."/>
            <person name="Schraa G."/>
            <person name="de Vos W.M."/>
            <person name="van der Oost J."/>
            <person name="Smidt H."/>
            <person name="Stams A.J."/>
        </authorList>
    </citation>
    <scope>NUCLEOTIDE SEQUENCE [LARGE SCALE GENOMIC DNA]</scope>
    <source>
        <strain evidence="2">ATCC 51507 / DSM 9161 / JW/IU-DC1</strain>
    </source>
</reference>
<name>I4A8T2_DESDJ</name>